<keyword evidence="7" id="KW-0325">Glycoprotein</keyword>
<feature type="region of interest" description="Disordered" evidence="8">
    <location>
        <begin position="442"/>
        <end position="484"/>
    </location>
</feature>
<feature type="region of interest" description="Disordered" evidence="8">
    <location>
        <begin position="526"/>
        <end position="546"/>
    </location>
</feature>
<proteinExistence type="predicted"/>
<reference evidence="10 11" key="1">
    <citation type="submission" date="2012-02" db="EMBL/GenBank/DDBJ databases">
        <title>Shotgun genome sequence of Phaeospirillum photometricum DSM 122.</title>
        <authorList>
            <person name="Duquesne K."/>
            <person name="Sturgis J."/>
        </authorList>
    </citation>
    <scope>NUCLEOTIDE SEQUENCE [LARGE SCALE GENOMIC DNA]</scope>
    <source>
        <strain evidence="11">DSM122</strain>
    </source>
</reference>
<keyword evidence="5" id="KW-1133">Transmembrane helix</keyword>
<evidence type="ECO:0000313" key="10">
    <source>
        <dbReference type="EMBL" id="CCG08031.1"/>
    </source>
</evidence>
<feature type="domain" description="Glycosyltransferase 61 catalytic" evidence="9">
    <location>
        <begin position="143"/>
        <end position="313"/>
    </location>
</feature>
<evidence type="ECO:0000256" key="2">
    <source>
        <dbReference type="ARBA" id="ARBA00022676"/>
    </source>
</evidence>
<keyword evidence="3" id="KW-0808">Transferase</keyword>
<dbReference type="STRING" id="1150469.RSPPHO_01405"/>
<dbReference type="EMBL" id="HE663493">
    <property type="protein sequence ID" value="CCG08031.1"/>
    <property type="molecule type" value="Genomic_DNA"/>
</dbReference>
<dbReference type="HOGENOM" id="CLU_380296_0_0_5"/>
<name>H6SJ66_PARPM</name>
<evidence type="ECO:0000256" key="4">
    <source>
        <dbReference type="ARBA" id="ARBA00022692"/>
    </source>
</evidence>
<dbReference type="PANTHER" id="PTHR20961:SF38">
    <property type="entry name" value="PROTEIN O-LINKED-MANNOSE BETA-1,4-N-ACETYLGLUCOSAMINYLTRANSFERASE 2"/>
    <property type="match status" value="1"/>
</dbReference>
<feature type="compositionally biased region" description="Basic residues" evidence="8">
    <location>
        <begin position="461"/>
        <end position="480"/>
    </location>
</feature>
<sequence length="728" mass="77709">MPSNMTMLPELLALGLTDEAGRPRVEALPLEPGQSVPLPPLAFGTQAFDTRPVVEHPNPGAWRETAYDTPPTVAYRLRGAHVHSSAGVVVLEGYLVAETLLHVNMAEHAMSQDPVTGTVTLHTQGVVPVGRAVHLLAGGASNYYHWHLDILARLSVLPEAWAADRLLVPPLDQRFQREALVLLAGEGTLTVQAVAPGTTLWVEDLLLIPDLTGAGRFPRPCLLGVFDRLRAAVAPEPPHRRLYISRIDSRKRVLRDEAALAARLAEAGYEVLSLGTLSLAEQIQAFAEATHVIGAHGAGLTNLLFCSPGTRVCELQMDCYLNWLFRRLAALRGLSYGCVLGSLEGPWDPQWPHDNAWSLPQTPLWQTLAEAGFLACPPAEGPWEGGGWGGPASPAYLWIMLEHRRHRTGIIHQWRRGHPPLGMRRAQGEGGGLGLFQAGVQAKTGRPAARHPGQQNSGRGFQRRQNRVNRRLQRPGRRRQIVGAPGQGVGEVLGCCRRLGERRGRREGAGARLEYRRCGDGLARIDQHQGGRGQGRGGGQNLAHAGHGDRAALQAYRHVGAQVAGQGVQGVGGQGNLPKTQQGAQGRRPIGRAAPNAGGHRQALDQAQPGHGWHTAGPRQHPGGAQHDIVGRAFPGQGPGGGAFQGQGQGFRGFGDQGVVEGGEHDEAFQVVVAIGPASGHMQGQVDFGARGLGHQGGSKAHRSTHCAEEEEEGRSVEVDTGTGGGRP</sequence>
<evidence type="ECO:0000256" key="6">
    <source>
        <dbReference type="ARBA" id="ARBA00023136"/>
    </source>
</evidence>
<dbReference type="PANTHER" id="PTHR20961">
    <property type="entry name" value="GLYCOSYLTRANSFERASE"/>
    <property type="match status" value="1"/>
</dbReference>
<organism evidence="10 11">
    <name type="scientific">Pararhodospirillum photometricum DSM 122</name>
    <dbReference type="NCBI Taxonomy" id="1150469"/>
    <lineage>
        <taxon>Bacteria</taxon>
        <taxon>Pseudomonadati</taxon>
        <taxon>Pseudomonadota</taxon>
        <taxon>Alphaproteobacteria</taxon>
        <taxon>Rhodospirillales</taxon>
        <taxon>Rhodospirillaceae</taxon>
        <taxon>Pararhodospirillum</taxon>
    </lineage>
</organism>
<dbReference type="KEGG" id="rpm:RSPPHO_01405"/>
<evidence type="ECO:0000313" key="11">
    <source>
        <dbReference type="Proteomes" id="UP000033220"/>
    </source>
</evidence>
<feature type="compositionally biased region" description="Gly residues" evidence="8">
    <location>
        <begin position="530"/>
        <end position="540"/>
    </location>
</feature>
<keyword evidence="4" id="KW-0812">Transmembrane</keyword>
<dbReference type="GO" id="GO:0016020">
    <property type="term" value="C:membrane"/>
    <property type="evidence" value="ECO:0007669"/>
    <property type="project" value="UniProtKB-SubCell"/>
</dbReference>
<keyword evidence="11" id="KW-1185">Reference proteome</keyword>
<gene>
    <name evidence="10" type="ORF">RSPPHO_01405</name>
</gene>
<dbReference type="InterPro" id="IPR049625">
    <property type="entry name" value="Glyco_transf_61_cat"/>
</dbReference>
<evidence type="ECO:0000256" key="3">
    <source>
        <dbReference type="ARBA" id="ARBA00022679"/>
    </source>
</evidence>
<dbReference type="AlphaFoldDB" id="H6SJ66"/>
<feature type="region of interest" description="Disordered" evidence="8">
    <location>
        <begin position="567"/>
        <end position="648"/>
    </location>
</feature>
<dbReference type="eggNOG" id="COG4421">
    <property type="taxonomic scope" value="Bacteria"/>
</dbReference>
<comment type="subcellular location">
    <subcellularLocation>
        <location evidence="1">Membrane</location>
        <topology evidence="1">Single-pass membrane protein</topology>
    </subcellularLocation>
</comment>
<dbReference type="InterPro" id="IPR007657">
    <property type="entry name" value="Glycosyltransferase_61"/>
</dbReference>
<evidence type="ECO:0000256" key="5">
    <source>
        <dbReference type="ARBA" id="ARBA00022989"/>
    </source>
</evidence>
<keyword evidence="6" id="KW-0472">Membrane</keyword>
<accession>H6SJ66</accession>
<evidence type="ECO:0000256" key="1">
    <source>
        <dbReference type="ARBA" id="ARBA00004167"/>
    </source>
</evidence>
<dbReference type="Pfam" id="PF04577">
    <property type="entry name" value="Glyco_transf_61"/>
    <property type="match status" value="1"/>
</dbReference>
<evidence type="ECO:0000256" key="8">
    <source>
        <dbReference type="SAM" id="MobiDB-lite"/>
    </source>
</evidence>
<evidence type="ECO:0000259" key="9">
    <source>
        <dbReference type="Pfam" id="PF04577"/>
    </source>
</evidence>
<protein>
    <recommendedName>
        <fullName evidence="9">Glycosyltransferase 61 catalytic domain-containing protein</fullName>
    </recommendedName>
</protein>
<dbReference type="Proteomes" id="UP000033220">
    <property type="component" value="Chromosome DSM 122"/>
</dbReference>
<feature type="compositionally biased region" description="Gly residues" evidence="8">
    <location>
        <begin position="637"/>
        <end position="648"/>
    </location>
</feature>
<evidence type="ECO:0000256" key="7">
    <source>
        <dbReference type="ARBA" id="ARBA00023180"/>
    </source>
</evidence>
<keyword evidence="2" id="KW-0328">Glycosyltransferase</keyword>
<feature type="region of interest" description="Disordered" evidence="8">
    <location>
        <begin position="692"/>
        <end position="728"/>
    </location>
</feature>
<dbReference type="GO" id="GO:0016757">
    <property type="term" value="F:glycosyltransferase activity"/>
    <property type="evidence" value="ECO:0007669"/>
    <property type="project" value="UniProtKB-KW"/>
</dbReference>